<keyword evidence="1" id="KW-1133">Transmembrane helix</keyword>
<feature type="transmembrane region" description="Helical" evidence="1">
    <location>
        <begin position="12"/>
        <end position="32"/>
    </location>
</feature>
<sequence length="34" mass="3680">MKPDRIKGLFKAYLGIGALFMLLVCTGIVVLLGQ</sequence>
<evidence type="ECO:0008006" key="4">
    <source>
        <dbReference type="Google" id="ProtNLM"/>
    </source>
</evidence>
<evidence type="ECO:0000313" key="3">
    <source>
        <dbReference type="Proteomes" id="UP000317652"/>
    </source>
</evidence>
<gene>
    <name evidence="2" type="ORF">SB6411_04453</name>
</gene>
<keyword evidence="3" id="KW-1185">Reference proteome</keyword>
<organism evidence="2 3">
    <name type="scientific">Klebsiella spallanzanii</name>
    <dbReference type="NCBI Taxonomy" id="2587528"/>
    <lineage>
        <taxon>Bacteria</taxon>
        <taxon>Pseudomonadati</taxon>
        <taxon>Pseudomonadota</taxon>
        <taxon>Gammaproteobacteria</taxon>
        <taxon>Enterobacterales</taxon>
        <taxon>Enterobacteriaceae</taxon>
        <taxon>Klebsiella/Raoultella group</taxon>
        <taxon>Klebsiella</taxon>
    </lineage>
</organism>
<comment type="caution">
    <text evidence="2">The sequence shown here is derived from an EMBL/GenBank/DDBJ whole genome shotgun (WGS) entry which is preliminary data.</text>
</comment>
<protein>
    <recommendedName>
        <fullName evidence="4">Inner membrane protein</fullName>
    </recommendedName>
</protein>
<reference evidence="2 3" key="1">
    <citation type="submission" date="2019-07" db="EMBL/GenBank/DDBJ databases">
        <authorList>
            <person name="Brisse S."/>
            <person name="Rodrigues C."/>
            <person name="Thorpe H."/>
        </authorList>
    </citation>
    <scope>NUCLEOTIDE SEQUENCE [LARGE SCALE GENOMIC DNA]</scope>
    <source>
        <strain evidence="2">SB6411</strain>
    </source>
</reference>
<dbReference type="Proteomes" id="UP000317652">
    <property type="component" value="Unassembled WGS sequence"/>
</dbReference>
<accession>A0ABY6V8V2</accession>
<evidence type="ECO:0000313" key="2">
    <source>
        <dbReference type="EMBL" id="VUS28386.1"/>
    </source>
</evidence>
<proteinExistence type="predicted"/>
<keyword evidence="1" id="KW-0472">Membrane</keyword>
<evidence type="ECO:0000256" key="1">
    <source>
        <dbReference type="SAM" id="Phobius"/>
    </source>
</evidence>
<keyword evidence="1" id="KW-0812">Transmembrane</keyword>
<dbReference type="EMBL" id="CABGGS010000002">
    <property type="protein sequence ID" value="VUS28386.1"/>
    <property type="molecule type" value="Genomic_DNA"/>
</dbReference>
<name>A0ABY6V8V2_9ENTR</name>